<keyword evidence="1" id="KW-0805">Transcription regulation</keyword>
<evidence type="ECO:0000256" key="3">
    <source>
        <dbReference type="ARBA" id="ARBA00023163"/>
    </source>
</evidence>
<dbReference type="InterPro" id="IPR009057">
    <property type="entry name" value="Homeodomain-like_sf"/>
</dbReference>
<organism evidence="6 7">
    <name type="scientific">Thauera mechernichensis</name>
    <dbReference type="NCBI Taxonomy" id="82788"/>
    <lineage>
        <taxon>Bacteria</taxon>
        <taxon>Pseudomonadati</taxon>
        <taxon>Pseudomonadota</taxon>
        <taxon>Betaproteobacteria</taxon>
        <taxon>Rhodocyclales</taxon>
        <taxon>Zoogloeaceae</taxon>
        <taxon>Thauera</taxon>
    </lineage>
</organism>
<feature type="DNA-binding region" description="H-T-H motif" evidence="4">
    <location>
        <begin position="41"/>
        <end position="60"/>
    </location>
</feature>
<keyword evidence="7" id="KW-1185">Reference proteome</keyword>
<accession>A0ABW3WCF2</accession>
<dbReference type="PRINTS" id="PR00455">
    <property type="entry name" value="HTHTETR"/>
</dbReference>
<dbReference type="InterPro" id="IPR050109">
    <property type="entry name" value="HTH-type_TetR-like_transc_reg"/>
</dbReference>
<keyword evidence="2 4" id="KW-0238">DNA-binding</keyword>
<comment type="caution">
    <text evidence="6">The sequence shown here is derived from an EMBL/GenBank/DDBJ whole genome shotgun (WGS) entry which is preliminary data.</text>
</comment>
<evidence type="ECO:0000256" key="2">
    <source>
        <dbReference type="ARBA" id="ARBA00023125"/>
    </source>
</evidence>
<evidence type="ECO:0000313" key="6">
    <source>
        <dbReference type="EMBL" id="MFD1262774.1"/>
    </source>
</evidence>
<dbReference type="PANTHER" id="PTHR30055">
    <property type="entry name" value="HTH-TYPE TRANSCRIPTIONAL REGULATOR RUTR"/>
    <property type="match status" value="1"/>
</dbReference>
<evidence type="ECO:0000259" key="5">
    <source>
        <dbReference type="PROSITE" id="PS50977"/>
    </source>
</evidence>
<evidence type="ECO:0000256" key="1">
    <source>
        <dbReference type="ARBA" id="ARBA00023015"/>
    </source>
</evidence>
<dbReference type="InterPro" id="IPR001647">
    <property type="entry name" value="HTH_TetR"/>
</dbReference>
<dbReference type="PANTHER" id="PTHR30055:SF234">
    <property type="entry name" value="HTH-TYPE TRANSCRIPTIONAL REGULATOR BETI"/>
    <property type="match status" value="1"/>
</dbReference>
<dbReference type="Pfam" id="PF17918">
    <property type="entry name" value="TetR_C_15"/>
    <property type="match status" value="1"/>
</dbReference>
<dbReference type="PROSITE" id="PS50977">
    <property type="entry name" value="HTH_TETR_2"/>
    <property type="match status" value="1"/>
</dbReference>
<dbReference type="Proteomes" id="UP001597158">
    <property type="component" value="Unassembled WGS sequence"/>
</dbReference>
<gene>
    <name evidence="6" type="ORF">ACFQ4M_04205</name>
</gene>
<dbReference type="InterPro" id="IPR041669">
    <property type="entry name" value="TetR_C_15"/>
</dbReference>
<dbReference type="RefSeq" id="WP_277835222.1">
    <property type="nucleotide sequence ID" value="NZ_JARQZE010000022.1"/>
</dbReference>
<feature type="domain" description="HTH tetR-type" evidence="5">
    <location>
        <begin position="18"/>
        <end position="78"/>
    </location>
</feature>
<reference evidence="7" key="1">
    <citation type="journal article" date="2019" name="Int. J. Syst. Evol. Microbiol.">
        <title>The Global Catalogue of Microorganisms (GCM) 10K type strain sequencing project: providing services to taxonomists for standard genome sequencing and annotation.</title>
        <authorList>
            <consortium name="The Broad Institute Genomics Platform"/>
            <consortium name="The Broad Institute Genome Sequencing Center for Infectious Disease"/>
            <person name="Wu L."/>
            <person name="Ma J."/>
        </authorList>
    </citation>
    <scope>NUCLEOTIDE SEQUENCE [LARGE SCALE GENOMIC DNA]</scope>
    <source>
        <strain evidence="7">CCUG 48884</strain>
    </source>
</reference>
<proteinExistence type="predicted"/>
<protein>
    <submittedName>
        <fullName evidence="6">TetR family transcriptional regulator</fullName>
    </submittedName>
</protein>
<dbReference type="EMBL" id="JBHTMC010000008">
    <property type="protein sequence ID" value="MFD1262774.1"/>
    <property type="molecule type" value="Genomic_DNA"/>
</dbReference>
<evidence type="ECO:0000256" key="4">
    <source>
        <dbReference type="PROSITE-ProRule" id="PRU00335"/>
    </source>
</evidence>
<dbReference type="SUPFAM" id="SSF46689">
    <property type="entry name" value="Homeodomain-like"/>
    <property type="match status" value="1"/>
</dbReference>
<name>A0ABW3WCF2_9RHOO</name>
<dbReference type="Pfam" id="PF00440">
    <property type="entry name" value="TetR_N"/>
    <property type="match status" value="1"/>
</dbReference>
<evidence type="ECO:0000313" key="7">
    <source>
        <dbReference type="Proteomes" id="UP001597158"/>
    </source>
</evidence>
<dbReference type="Gene3D" id="1.10.357.10">
    <property type="entry name" value="Tetracycline Repressor, domain 2"/>
    <property type="match status" value="1"/>
</dbReference>
<keyword evidence="3" id="KW-0804">Transcription</keyword>
<sequence>MASHHSPLRRNPTQSRATATLRAIREAALRILKEEGHARLTTNRIAEVAGVSIGSLYQYYTDKHAIAADICNALLTSELDEIKRLDRQAIALAENSLDATLAFFVEEQVARHRRLYLQLQDFYLEIHWKYDFEAYSRKRYPNKPSTAEWLPSALGRHKDALRVNNFALAAQMVANALEGTIHATLDRNPELILTQDFVDELHAMLVRYLKKMPGEGIPND</sequence>